<proteinExistence type="predicted"/>
<evidence type="ECO:0000313" key="1">
    <source>
        <dbReference type="EMBL" id="KAH7919464.1"/>
    </source>
</evidence>
<organism evidence="1 2">
    <name type="scientific">Leucogyrophana mollusca</name>
    <dbReference type="NCBI Taxonomy" id="85980"/>
    <lineage>
        <taxon>Eukaryota</taxon>
        <taxon>Fungi</taxon>
        <taxon>Dikarya</taxon>
        <taxon>Basidiomycota</taxon>
        <taxon>Agaricomycotina</taxon>
        <taxon>Agaricomycetes</taxon>
        <taxon>Agaricomycetidae</taxon>
        <taxon>Boletales</taxon>
        <taxon>Boletales incertae sedis</taxon>
        <taxon>Leucogyrophana</taxon>
    </lineage>
</organism>
<keyword evidence="2" id="KW-1185">Reference proteome</keyword>
<reference evidence="1" key="1">
    <citation type="journal article" date="2021" name="New Phytol.">
        <title>Evolutionary innovations through gain and loss of genes in the ectomycorrhizal Boletales.</title>
        <authorList>
            <person name="Wu G."/>
            <person name="Miyauchi S."/>
            <person name="Morin E."/>
            <person name="Kuo A."/>
            <person name="Drula E."/>
            <person name="Varga T."/>
            <person name="Kohler A."/>
            <person name="Feng B."/>
            <person name="Cao Y."/>
            <person name="Lipzen A."/>
            <person name="Daum C."/>
            <person name="Hundley H."/>
            <person name="Pangilinan J."/>
            <person name="Johnson J."/>
            <person name="Barry K."/>
            <person name="LaButti K."/>
            <person name="Ng V."/>
            <person name="Ahrendt S."/>
            <person name="Min B."/>
            <person name="Choi I.G."/>
            <person name="Park H."/>
            <person name="Plett J.M."/>
            <person name="Magnuson J."/>
            <person name="Spatafora J.W."/>
            <person name="Nagy L.G."/>
            <person name="Henrissat B."/>
            <person name="Grigoriev I.V."/>
            <person name="Yang Z.L."/>
            <person name="Xu J."/>
            <person name="Martin F.M."/>
        </authorList>
    </citation>
    <scope>NUCLEOTIDE SEQUENCE</scope>
    <source>
        <strain evidence="1">KUC20120723A-06</strain>
    </source>
</reference>
<protein>
    <submittedName>
        <fullName evidence="1">Uncharacterized protein</fullName>
    </submittedName>
</protein>
<name>A0ACB8B242_9AGAM</name>
<evidence type="ECO:0000313" key="2">
    <source>
        <dbReference type="Proteomes" id="UP000790709"/>
    </source>
</evidence>
<dbReference type="EMBL" id="MU266657">
    <property type="protein sequence ID" value="KAH7919464.1"/>
    <property type="molecule type" value="Genomic_DNA"/>
</dbReference>
<feature type="non-terminal residue" evidence="1">
    <location>
        <position position="1"/>
    </location>
</feature>
<accession>A0ACB8B242</accession>
<gene>
    <name evidence="1" type="ORF">BV22DRAFT_971252</name>
</gene>
<comment type="caution">
    <text evidence="1">The sequence shown here is derived from an EMBL/GenBank/DDBJ whole genome shotgun (WGS) entry which is preliminary data.</text>
</comment>
<dbReference type="Proteomes" id="UP000790709">
    <property type="component" value="Unassembled WGS sequence"/>
</dbReference>
<feature type="non-terminal residue" evidence="1">
    <location>
        <position position="285"/>
    </location>
</feature>
<sequence length="285" mass="31903">EIAYDDAGNPFYQDGNGRWVPHPGVAEDTGIENSLLAPSLYVRPGKERAHADECIHRKGKENAVAAPKKWNIDTEDGKRGTKRKAPLDAEDKKPSKRGRPSGAGNYSHDDVMALLAFVEKELPIGQRGWQTVHTHYIKWARTHERPERSLKSLETKFKQLVKTTKPTGDAECPPEVERAHEVDYLINEKAGTRDLDDEEFADEVSDCPTHYSISSDDEPPPPPSTQPKVAVARPARTIAPMPRRNVRGTNGLDLQLRDALTTIETLRSQLIQAQQRTHDADRARD</sequence>